<keyword evidence="5" id="KW-0326">Glycosidase</keyword>
<comment type="similarity">
    <text evidence="2">Belongs to the glycosyl hydrolase 2 family.</text>
</comment>
<dbReference type="SUPFAM" id="SSF49303">
    <property type="entry name" value="beta-Galactosidase/glucuronidase domain"/>
    <property type="match status" value="1"/>
</dbReference>
<feature type="domain" description="Glycoside hydrolase family 2 immunoglobulin-like beta-sandwich" evidence="6">
    <location>
        <begin position="55"/>
        <end position="159"/>
    </location>
</feature>
<keyword evidence="9" id="KW-1185">Reference proteome</keyword>
<dbReference type="PANTHER" id="PTHR43730">
    <property type="entry name" value="BETA-MANNOSIDASE"/>
    <property type="match status" value="1"/>
</dbReference>
<dbReference type="InterPro" id="IPR050887">
    <property type="entry name" value="Beta-mannosidase_GH2"/>
</dbReference>
<sequence>MPAVNDHSEDGEVGENKLSVFARKAPYHYGWDWGGPRFVTSGIWKDVYLQGWSVVNITDFHIQQSSISTEVAQLTAVLEIKSTVSKEITIEIKDTDSERAYETYKLEKGTNSISVPITIAHPKLWWTRELGEQNLYTFYANILDEDDILAEVSVQTGLRQIQLIRNKDKYGTTFQFELNGIPIFAKGANHIPNDSFQTDVTEERYRHEIATAAASNMNMLRVWGWRHL</sequence>
<dbReference type="AlphaFoldDB" id="W4VFG7"/>
<keyword evidence="4" id="KW-0378">Hydrolase</keyword>
<dbReference type="EC" id="3.2.1.25" evidence="3"/>
<organism evidence="8 9">
    <name type="scientific">Gracilibacillus boraciitolerans JCM 21714</name>
    <dbReference type="NCBI Taxonomy" id="1298598"/>
    <lineage>
        <taxon>Bacteria</taxon>
        <taxon>Bacillati</taxon>
        <taxon>Bacillota</taxon>
        <taxon>Bacilli</taxon>
        <taxon>Bacillales</taxon>
        <taxon>Bacillaceae</taxon>
        <taxon>Gracilibacillus</taxon>
    </lineage>
</organism>
<evidence type="ECO:0000256" key="1">
    <source>
        <dbReference type="ARBA" id="ARBA00000829"/>
    </source>
</evidence>
<dbReference type="InterPro" id="IPR017853">
    <property type="entry name" value="GH"/>
</dbReference>
<accession>W4VFG7</accession>
<dbReference type="Gene3D" id="2.60.120.260">
    <property type="entry name" value="Galactose-binding domain-like"/>
    <property type="match status" value="1"/>
</dbReference>
<evidence type="ECO:0000256" key="3">
    <source>
        <dbReference type="ARBA" id="ARBA00012754"/>
    </source>
</evidence>
<evidence type="ECO:0000313" key="8">
    <source>
        <dbReference type="EMBL" id="GAE91927.1"/>
    </source>
</evidence>
<evidence type="ECO:0000256" key="5">
    <source>
        <dbReference type="ARBA" id="ARBA00023295"/>
    </source>
</evidence>
<dbReference type="InterPro" id="IPR008979">
    <property type="entry name" value="Galactose-bd-like_sf"/>
</dbReference>
<protein>
    <recommendedName>
        <fullName evidence="3">beta-mannosidase</fullName>
        <ecNumber evidence="3">3.2.1.25</ecNumber>
    </recommendedName>
</protein>
<comment type="catalytic activity">
    <reaction evidence="1">
        <text>Hydrolysis of terminal, non-reducing beta-D-mannose residues in beta-D-mannosides.</text>
        <dbReference type="EC" id="3.2.1.25"/>
    </reaction>
</comment>
<dbReference type="STRING" id="1298598.JCM21714_898"/>
<dbReference type="Gene3D" id="3.20.20.80">
    <property type="entry name" value="Glycosidases"/>
    <property type="match status" value="1"/>
</dbReference>
<reference evidence="8 9" key="1">
    <citation type="journal article" date="2014" name="Genome Announc.">
        <title>Draft Genome Sequence of the Boron-Tolerant and Moderately Halotolerant Bacterium Gracilibacillus boraciitolerans JCM 21714T.</title>
        <authorList>
            <person name="Ahmed I."/>
            <person name="Oshima K."/>
            <person name="Suda W."/>
            <person name="Kitamura K."/>
            <person name="Iida T."/>
            <person name="Ohmori Y."/>
            <person name="Fujiwara T."/>
            <person name="Hattori M."/>
            <person name="Ohkuma M."/>
        </authorList>
    </citation>
    <scope>NUCLEOTIDE SEQUENCE [LARGE SCALE GENOMIC DNA]</scope>
    <source>
        <strain evidence="8 9">JCM 21714</strain>
    </source>
</reference>
<dbReference type="InterPro" id="IPR006102">
    <property type="entry name" value="Ig-like_GH2"/>
</dbReference>
<dbReference type="PANTHER" id="PTHR43730:SF1">
    <property type="entry name" value="BETA-MANNOSIDASE"/>
    <property type="match status" value="1"/>
</dbReference>
<dbReference type="Pfam" id="PF22666">
    <property type="entry name" value="Glyco_hydro_2_N2"/>
    <property type="match status" value="1"/>
</dbReference>
<dbReference type="Pfam" id="PF00703">
    <property type="entry name" value="Glyco_hydro_2"/>
    <property type="match status" value="1"/>
</dbReference>
<evidence type="ECO:0000256" key="2">
    <source>
        <dbReference type="ARBA" id="ARBA00007401"/>
    </source>
</evidence>
<dbReference type="InterPro" id="IPR036156">
    <property type="entry name" value="Beta-gal/glucu_dom_sf"/>
</dbReference>
<dbReference type="Proteomes" id="UP000019102">
    <property type="component" value="Unassembled WGS sequence"/>
</dbReference>
<dbReference type="SUPFAM" id="SSF51445">
    <property type="entry name" value="(Trans)glycosidases"/>
    <property type="match status" value="1"/>
</dbReference>
<dbReference type="eggNOG" id="COG3250">
    <property type="taxonomic scope" value="Bacteria"/>
</dbReference>
<dbReference type="EMBL" id="BAVS01000002">
    <property type="protein sequence ID" value="GAE91927.1"/>
    <property type="molecule type" value="Genomic_DNA"/>
</dbReference>
<dbReference type="GO" id="GO:0006516">
    <property type="term" value="P:glycoprotein catabolic process"/>
    <property type="evidence" value="ECO:0007669"/>
    <property type="project" value="TreeGrafter"/>
</dbReference>
<gene>
    <name evidence="8" type="ORF">JCM21714_898</name>
</gene>
<proteinExistence type="inferred from homology"/>
<name>W4VFG7_9BACI</name>
<evidence type="ECO:0000313" key="9">
    <source>
        <dbReference type="Proteomes" id="UP000019102"/>
    </source>
</evidence>
<dbReference type="Gene3D" id="2.60.40.10">
    <property type="entry name" value="Immunoglobulins"/>
    <property type="match status" value="1"/>
</dbReference>
<comment type="caution">
    <text evidence="8">The sequence shown here is derived from an EMBL/GenBank/DDBJ whole genome shotgun (WGS) entry which is preliminary data.</text>
</comment>
<dbReference type="InterPro" id="IPR013783">
    <property type="entry name" value="Ig-like_fold"/>
</dbReference>
<dbReference type="SUPFAM" id="SSF49785">
    <property type="entry name" value="Galactose-binding domain-like"/>
    <property type="match status" value="1"/>
</dbReference>
<dbReference type="GO" id="GO:0005975">
    <property type="term" value="P:carbohydrate metabolic process"/>
    <property type="evidence" value="ECO:0007669"/>
    <property type="project" value="InterPro"/>
</dbReference>
<dbReference type="InterPro" id="IPR054593">
    <property type="entry name" value="Beta-mannosidase-like_N2"/>
</dbReference>
<evidence type="ECO:0000259" key="6">
    <source>
        <dbReference type="Pfam" id="PF00703"/>
    </source>
</evidence>
<evidence type="ECO:0000259" key="7">
    <source>
        <dbReference type="Pfam" id="PF22666"/>
    </source>
</evidence>
<evidence type="ECO:0000256" key="4">
    <source>
        <dbReference type="ARBA" id="ARBA00022801"/>
    </source>
</evidence>
<dbReference type="GO" id="GO:0004567">
    <property type="term" value="F:beta-mannosidase activity"/>
    <property type="evidence" value="ECO:0007669"/>
    <property type="project" value="UniProtKB-EC"/>
</dbReference>
<feature type="domain" description="Beta-mannosidase-like galactose-binding" evidence="7">
    <location>
        <begin position="15"/>
        <end position="45"/>
    </location>
</feature>